<dbReference type="PANTHER" id="PTHR48413:SF1">
    <property type="entry name" value="PROTEIN HEAT-STRESS-ASSOCIATED 32"/>
    <property type="match status" value="1"/>
</dbReference>
<comment type="similarity">
    <text evidence="1">Belongs to the phosphosulfolactate synthase family.</text>
</comment>
<evidence type="ECO:0000313" key="4">
    <source>
        <dbReference type="Proteomes" id="UP000813462"/>
    </source>
</evidence>
<evidence type="ECO:0008006" key="5">
    <source>
        <dbReference type="Google" id="ProtNLM"/>
    </source>
</evidence>
<reference evidence="3" key="1">
    <citation type="journal article" date="2021" name="Front. Plant Sci.">
        <title>Chromosome-Scale Genome Assembly for Chinese Sour Jujube and Insights Into Its Genome Evolution and Domestication Signature.</title>
        <authorList>
            <person name="Shen L.-Y."/>
            <person name="Luo H."/>
            <person name="Wang X.-L."/>
            <person name="Wang X.-M."/>
            <person name="Qiu X.-J."/>
            <person name="Liu H."/>
            <person name="Zhou S.-S."/>
            <person name="Jia K.-H."/>
            <person name="Nie S."/>
            <person name="Bao Y.-T."/>
            <person name="Zhang R.-G."/>
            <person name="Yun Q.-Z."/>
            <person name="Chai Y.-H."/>
            <person name="Lu J.-Y."/>
            <person name="Li Y."/>
            <person name="Zhao S.-W."/>
            <person name="Mao J.-F."/>
            <person name="Jia S.-G."/>
            <person name="Mao Y.-M."/>
        </authorList>
    </citation>
    <scope>NUCLEOTIDE SEQUENCE</scope>
    <source>
        <strain evidence="3">AT0</strain>
        <tissue evidence="3">Leaf</tissue>
    </source>
</reference>
<dbReference type="EMBL" id="JAEACU010000018">
    <property type="protein sequence ID" value="KAH7511575.1"/>
    <property type="molecule type" value="Genomic_DNA"/>
</dbReference>
<sequence>MSAYRWKNFDEEEDRPEKPRRYGVTEMRAQTTTSSARCSPGSFRVPTIISSRDIFESMGQFVDGLKFSGGSHSLMPTSFVKQVIDMAHKHDVYVSTVIGLSMFFTKECKQLGFDTVEVNVGSLEVPEETLLRFVRLVKRGGMKAKPQFSVKFKESDLPVGVTEHWSLYCSKASIIWVNRNGMHFGGKDKVKPNFWSIVVELVEDVDLLIRRAERCLEAGADMIMIDADDLCKHADSVRADIIAKVIGRLGLERTMFEASNPRTSEWFIKHYGPKVNLFVDHSHVMDLECLRGRNWAKIINLSLVPPTFCSDQLVATFTSRTQKKKKKKIVYM</sequence>
<comment type="caution">
    <text evidence="3">The sequence shown here is derived from an EMBL/GenBank/DDBJ whole genome shotgun (WGS) entry which is preliminary data.</text>
</comment>
<dbReference type="InterPro" id="IPR036112">
    <property type="entry name" value="ComA_synth_sf"/>
</dbReference>
<evidence type="ECO:0000256" key="1">
    <source>
        <dbReference type="ARBA" id="ARBA00010424"/>
    </source>
</evidence>
<gene>
    <name evidence="3" type="ORF">FEM48_ZijujUnG0001000</name>
</gene>
<accession>A0A978UA49</accession>
<evidence type="ECO:0000313" key="3">
    <source>
        <dbReference type="EMBL" id="KAH7511575.1"/>
    </source>
</evidence>
<dbReference type="Pfam" id="PF02679">
    <property type="entry name" value="ComA"/>
    <property type="match status" value="1"/>
</dbReference>
<dbReference type="InterPro" id="IPR003830">
    <property type="entry name" value="ComA_synth"/>
</dbReference>
<dbReference type="InterPro" id="IPR013785">
    <property type="entry name" value="Aldolase_TIM"/>
</dbReference>
<dbReference type="Proteomes" id="UP000813462">
    <property type="component" value="Unassembled WGS sequence"/>
</dbReference>
<organism evidence="3 4">
    <name type="scientific">Ziziphus jujuba var. spinosa</name>
    <dbReference type="NCBI Taxonomy" id="714518"/>
    <lineage>
        <taxon>Eukaryota</taxon>
        <taxon>Viridiplantae</taxon>
        <taxon>Streptophyta</taxon>
        <taxon>Embryophyta</taxon>
        <taxon>Tracheophyta</taxon>
        <taxon>Spermatophyta</taxon>
        <taxon>Magnoliopsida</taxon>
        <taxon>eudicotyledons</taxon>
        <taxon>Gunneridae</taxon>
        <taxon>Pentapetalae</taxon>
        <taxon>rosids</taxon>
        <taxon>fabids</taxon>
        <taxon>Rosales</taxon>
        <taxon>Rhamnaceae</taxon>
        <taxon>Paliureae</taxon>
        <taxon>Ziziphus</taxon>
    </lineage>
</organism>
<proteinExistence type="inferred from homology"/>
<name>A0A978UA49_ZIZJJ</name>
<protein>
    <recommendedName>
        <fullName evidence="5">Protein HEAT-STRESS-ASSOCIATED 32</fullName>
    </recommendedName>
</protein>
<evidence type="ECO:0000256" key="2">
    <source>
        <dbReference type="SAM" id="MobiDB-lite"/>
    </source>
</evidence>
<dbReference type="PANTHER" id="PTHR48413">
    <property type="match status" value="1"/>
</dbReference>
<dbReference type="Gene3D" id="3.20.20.70">
    <property type="entry name" value="Aldolase class I"/>
    <property type="match status" value="1"/>
</dbReference>
<dbReference type="SUPFAM" id="SSF102110">
    <property type="entry name" value="(2r)-phospho-3-sulfolactate synthase ComA"/>
    <property type="match status" value="1"/>
</dbReference>
<feature type="region of interest" description="Disordered" evidence="2">
    <location>
        <begin position="1"/>
        <end position="21"/>
    </location>
</feature>
<dbReference type="AlphaFoldDB" id="A0A978UA49"/>